<name>A0A927ECD4_9HYPH</name>
<gene>
    <name evidence="1" type="ORF">IED13_10480</name>
</gene>
<dbReference type="EMBL" id="JACXWY010000005">
    <property type="protein sequence ID" value="MBD3846124.1"/>
    <property type="molecule type" value="Genomic_DNA"/>
</dbReference>
<protein>
    <submittedName>
        <fullName evidence="1">DUF930 domain-containing protein</fullName>
    </submittedName>
</protein>
<reference evidence="1" key="1">
    <citation type="submission" date="2020-09" db="EMBL/GenBank/DDBJ databases">
        <title>Bosea spartocytisi sp. nov. a root nodule endophyte of Spartocytisus supranubius in the high mountain ecosystem fo the Teide National Park (Canary Islands, Spain).</title>
        <authorList>
            <person name="Pulido-Suarez L."/>
            <person name="Peix A."/>
            <person name="Igual J.M."/>
            <person name="Socas-Perez N."/>
            <person name="Velazquez E."/>
            <person name="Flores-Felix J.D."/>
            <person name="Leon-Barrios M."/>
        </authorList>
    </citation>
    <scope>NUCLEOTIDE SEQUENCE</scope>
    <source>
        <strain evidence="1">SSUT16</strain>
    </source>
</reference>
<comment type="caution">
    <text evidence="1">The sequence shown here is derived from an EMBL/GenBank/DDBJ whole genome shotgun (WGS) entry which is preliminary data.</text>
</comment>
<evidence type="ECO:0000313" key="2">
    <source>
        <dbReference type="Proteomes" id="UP000619295"/>
    </source>
</evidence>
<dbReference type="Proteomes" id="UP000619295">
    <property type="component" value="Unassembled WGS sequence"/>
</dbReference>
<sequence length="127" mass="14322">MVHPPRMLSQRVLADPRSRDALAMLPRLAPDERVEQLCGLEAMGQIHDWQRSFEPDRVTAYALAGTKLSGQVLMAEGAAFRSRQRWYGLRFACTLSPDLKRVTAFAFHVGDPIPRDRWEALGLPAVH</sequence>
<dbReference type="Pfam" id="PF06059">
    <property type="entry name" value="DUF930"/>
    <property type="match status" value="1"/>
</dbReference>
<accession>A0A927ECD4</accession>
<keyword evidence="2" id="KW-1185">Reference proteome</keyword>
<evidence type="ECO:0000313" key="1">
    <source>
        <dbReference type="EMBL" id="MBD3846124.1"/>
    </source>
</evidence>
<organism evidence="1 2">
    <name type="scientific">Bosea spartocytisi</name>
    <dbReference type="NCBI Taxonomy" id="2773451"/>
    <lineage>
        <taxon>Bacteria</taxon>
        <taxon>Pseudomonadati</taxon>
        <taxon>Pseudomonadota</taxon>
        <taxon>Alphaproteobacteria</taxon>
        <taxon>Hyphomicrobiales</taxon>
        <taxon>Boseaceae</taxon>
        <taxon>Bosea</taxon>
    </lineage>
</organism>
<dbReference type="AlphaFoldDB" id="A0A927ECD4"/>
<proteinExistence type="predicted"/>
<dbReference type="InterPro" id="IPR009273">
    <property type="entry name" value="DUF930"/>
</dbReference>